<reference evidence="4" key="1">
    <citation type="journal article" date="2007" name="Plant Cell">
        <title>Dothideomycete-plant interactions illuminated by genome sequencing and EST analysis of the wheat pathogen Stagonospora nodorum.</title>
        <authorList>
            <person name="Hane J.K."/>
            <person name="Lowe R.G."/>
            <person name="Solomon P.S."/>
            <person name="Tan K.C."/>
            <person name="Schoch C.L."/>
            <person name="Spatafora J.W."/>
            <person name="Crous P.W."/>
            <person name="Kodira C."/>
            <person name="Birren B.W."/>
            <person name="Galagan J.E."/>
            <person name="Torriani S.F."/>
            <person name="McDonald B.A."/>
            <person name="Oliver R.P."/>
        </authorList>
    </citation>
    <scope>NUCLEOTIDE SEQUENCE [LARGE SCALE GENOMIC DNA]</scope>
    <source>
        <strain evidence="4">SN15 / ATCC MYA-4574 / FGSC 10173</strain>
    </source>
</reference>
<dbReference type="InParanoid" id="Q0UXZ0"/>
<name>Q0UXZ0_PHANO</name>
<dbReference type="eggNOG" id="ENOG502TFMB">
    <property type="taxonomic scope" value="Eukaryota"/>
</dbReference>
<evidence type="ECO:0000256" key="2">
    <source>
        <dbReference type="SAM" id="MobiDB-lite"/>
    </source>
</evidence>
<keyword evidence="1" id="KW-0175">Coiled coil</keyword>
<dbReference type="GeneID" id="5970805"/>
<evidence type="ECO:0000313" key="3">
    <source>
        <dbReference type="EMBL" id="EAT88579.2"/>
    </source>
</evidence>
<feature type="compositionally biased region" description="Acidic residues" evidence="2">
    <location>
        <begin position="43"/>
        <end position="58"/>
    </location>
</feature>
<dbReference type="AlphaFoldDB" id="Q0UXZ0"/>
<feature type="compositionally biased region" description="Basic and acidic residues" evidence="2">
    <location>
        <begin position="539"/>
        <end position="553"/>
    </location>
</feature>
<feature type="compositionally biased region" description="Basic and acidic residues" evidence="2">
    <location>
        <begin position="148"/>
        <end position="161"/>
    </location>
</feature>
<dbReference type="VEuPathDB" id="FungiDB:JI435_033740"/>
<dbReference type="HOGENOM" id="CLU_471028_0_0_1"/>
<feature type="compositionally biased region" description="Basic and acidic residues" evidence="2">
    <location>
        <begin position="29"/>
        <end position="42"/>
    </location>
</feature>
<proteinExistence type="predicted"/>
<dbReference type="EMBL" id="CH445329">
    <property type="protein sequence ID" value="EAT88579.2"/>
    <property type="molecule type" value="Genomic_DNA"/>
</dbReference>
<accession>Q0UXZ0</accession>
<protein>
    <submittedName>
        <fullName evidence="3">Uncharacterized protein</fullName>
    </submittedName>
</protein>
<feature type="region of interest" description="Disordered" evidence="2">
    <location>
        <begin position="148"/>
        <end position="171"/>
    </location>
</feature>
<evidence type="ECO:0000313" key="4">
    <source>
        <dbReference type="Proteomes" id="UP000001055"/>
    </source>
</evidence>
<evidence type="ECO:0000256" key="1">
    <source>
        <dbReference type="SAM" id="Coils"/>
    </source>
</evidence>
<dbReference type="Proteomes" id="UP000001055">
    <property type="component" value="Unassembled WGS sequence"/>
</dbReference>
<dbReference type="KEGG" id="pno:SNOG_03374"/>
<dbReference type="RefSeq" id="XP_001793942.1">
    <property type="nucleotide sequence ID" value="XM_001793890.1"/>
</dbReference>
<feature type="region of interest" description="Disordered" evidence="2">
    <location>
        <begin position="1"/>
        <end position="62"/>
    </location>
</feature>
<organism evidence="3 4">
    <name type="scientific">Phaeosphaeria nodorum (strain SN15 / ATCC MYA-4574 / FGSC 10173)</name>
    <name type="common">Glume blotch fungus</name>
    <name type="synonym">Parastagonospora nodorum</name>
    <dbReference type="NCBI Taxonomy" id="321614"/>
    <lineage>
        <taxon>Eukaryota</taxon>
        <taxon>Fungi</taxon>
        <taxon>Dikarya</taxon>
        <taxon>Ascomycota</taxon>
        <taxon>Pezizomycotina</taxon>
        <taxon>Dothideomycetes</taxon>
        <taxon>Pleosporomycetidae</taxon>
        <taxon>Pleosporales</taxon>
        <taxon>Pleosporineae</taxon>
        <taxon>Phaeosphaeriaceae</taxon>
        <taxon>Parastagonospora</taxon>
    </lineage>
</organism>
<sequence length="553" mass="62864">MSLRTRRYNPVPKPEKLPNPDKIPYISPEKAEEMMSEFRRIAEEEDDEKPPTDEELESEGIPAISWYEQDLAKGGPRRLIKRVATAEDRKKEKQMYMMMSEAEKNPDSILESKELQRRLIDSLIENPNFADLAQELKEMKGGIRTKAEHEEEIVRLSKQEEQENEEMTTAMKSGLKAATQQMFQGLLNDPAAAAVKEEVQEVLDKLPEMEDIDNPEFQAIVQKAMAKLDDDPIYQKKVASMPNEDAEKLQKELDEIEREDEAINKLFGKDEANSPLGNPDSDADVNQLIYQMRDVLKSMGGDASVEAELDALLTEETTDEEPRPFDAEELTGELIKLVSAQRPKSKGIEPEDNVPADLQAKVDKIMEDPRLMEKLAYIQNLIEETERAKSDITSIAHEVAPDPYELEDTRTATLKQRMQAARQDPEHIGALDRLRVTLPPPFNISPALKSFNQAIEFAYIGANDDIRRILWRSYQKARTLPTFLPNVSDEAWDILYYSQAVTWGSNQNRQDHLRTLLADLKKLGRDGPPTHPSTLVRSGDGEHLEDTTDTKAQ</sequence>
<feature type="coiled-coil region" evidence="1">
    <location>
        <begin position="239"/>
        <end position="266"/>
    </location>
</feature>
<feature type="region of interest" description="Disordered" evidence="2">
    <location>
        <begin position="522"/>
        <end position="553"/>
    </location>
</feature>
<gene>
    <name evidence="3" type="ORF">SNOG_03374</name>
</gene>